<name>X6MES6_RETFI</name>
<accession>X6MES6</accession>
<feature type="region of interest" description="Disordered" evidence="1">
    <location>
        <begin position="350"/>
        <end position="373"/>
    </location>
</feature>
<evidence type="ECO:0000313" key="3">
    <source>
        <dbReference type="Proteomes" id="UP000023152"/>
    </source>
</evidence>
<evidence type="ECO:0000256" key="1">
    <source>
        <dbReference type="SAM" id="MobiDB-lite"/>
    </source>
</evidence>
<keyword evidence="3" id="KW-1185">Reference proteome</keyword>
<sequence length="526" mass="62331">MLNYTVEFYFYFLYGNMTRFATEKVAQFRSINKENIDYYKKIRSRNIQFLEMPFFLKLTFKILKIYNKLRFDLYLKAHKKSITFVNKVYPLKRKTKRVKYWFCVICNNKTKMIHCQDIDMKLEHLENIQIEVIFIFCWNDGEKTKVRAARKEVEKLFESFGRSSNSSDKRQETSESTPKEGLDYVEVIDTMSKHYKQTKKHMDKIKLLLTTNVISNRQSVSSSATLWKAPKPLQFVHSFFPKFEIIIKKINLLSNKDLQNYSIELNALNQNLFLECKYKITTKASQITQLKYSIGKKNCKEFTVIVHLNNLFDLIKNINKKKHNDSNHKNLSLIKSIFAFGREEEECQEIENTESKTEIQTQMGKDSEESGKKVKAEMKDQNLERADLELESESEMHIEKKVNKLSNKSRVFDKLNQHFETFVEQLNASHAEFMETDNIDFIQNWCIKWCYNDTIAKKGVHRTLLSIHAISCLLWSYHDLFEIKCFECDQILQFEGMLFGSLPPIIRVLHHHPPFIRPFHSICTTT</sequence>
<reference evidence="2 3" key="1">
    <citation type="journal article" date="2013" name="Curr. Biol.">
        <title>The Genome of the Foraminiferan Reticulomyxa filosa.</title>
        <authorList>
            <person name="Glockner G."/>
            <person name="Hulsmann N."/>
            <person name="Schleicher M."/>
            <person name="Noegel A.A."/>
            <person name="Eichinger L."/>
            <person name="Gallinger C."/>
            <person name="Pawlowski J."/>
            <person name="Sierra R."/>
            <person name="Euteneuer U."/>
            <person name="Pillet L."/>
            <person name="Moustafa A."/>
            <person name="Platzer M."/>
            <person name="Groth M."/>
            <person name="Szafranski K."/>
            <person name="Schliwa M."/>
        </authorList>
    </citation>
    <scope>NUCLEOTIDE SEQUENCE [LARGE SCALE GENOMIC DNA]</scope>
</reference>
<evidence type="ECO:0000313" key="2">
    <source>
        <dbReference type="EMBL" id="ETO12186.1"/>
    </source>
</evidence>
<dbReference type="AlphaFoldDB" id="X6MES6"/>
<comment type="caution">
    <text evidence="2">The sequence shown here is derived from an EMBL/GenBank/DDBJ whole genome shotgun (WGS) entry which is preliminary data.</text>
</comment>
<protein>
    <submittedName>
        <fullName evidence="2">Uncharacterized protein</fullName>
    </submittedName>
</protein>
<gene>
    <name evidence="2" type="ORF">RFI_25189</name>
</gene>
<organism evidence="2 3">
    <name type="scientific">Reticulomyxa filosa</name>
    <dbReference type="NCBI Taxonomy" id="46433"/>
    <lineage>
        <taxon>Eukaryota</taxon>
        <taxon>Sar</taxon>
        <taxon>Rhizaria</taxon>
        <taxon>Retaria</taxon>
        <taxon>Foraminifera</taxon>
        <taxon>Monothalamids</taxon>
        <taxon>Reticulomyxidae</taxon>
        <taxon>Reticulomyxa</taxon>
    </lineage>
</organism>
<proteinExistence type="predicted"/>
<dbReference type="Proteomes" id="UP000023152">
    <property type="component" value="Unassembled WGS sequence"/>
</dbReference>
<dbReference type="EMBL" id="ASPP01021653">
    <property type="protein sequence ID" value="ETO12186.1"/>
    <property type="molecule type" value="Genomic_DNA"/>
</dbReference>